<organism evidence="3 4">
    <name type="scientific">Parafrankia irregularis</name>
    <dbReference type="NCBI Taxonomy" id="795642"/>
    <lineage>
        <taxon>Bacteria</taxon>
        <taxon>Bacillati</taxon>
        <taxon>Actinomycetota</taxon>
        <taxon>Actinomycetes</taxon>
        <taxon>Frankiales</taxon>
        <taxon>Frankiaceae</taxon>
        <taxon>Parafrankia</taxon>
    </lineage>
</organism>
<dbReference type="InterPro" id="IPR011576">
    <property type="entry name" value="Pyridox_Oxase_N"/>
</dbReference>
<keyword evidence="1" id="KW-0560">Oxidoreductase</keyword>
<evidence type="ECO:0000313" key="4">
    <source>
        <dbReference type="Proteomes" id="UP000198802"/>
    </source>
</evidence>
<keyword evidence="4" id="KW-1185">Reference proteome</keyword>
<feature type="domain" description="Pyridoxamine 5'-phosphate oxidase N-terminal" evidence="2">
    <location>
        <begin position="11"/>
        <end position="185"/>
    </location>
</feature>
<dbReference type="GO" id="GO:0070967">
    <property type="term" value="F:coenzyme F420 binding"/>
    <property type="evidence" value="ECO:0007669"/>
    <property type="project" value="TreeGrafter"/>
</dbReference>
<name>A0A0S4QEV7_9ACTN</name>
<dbReference type="SUPFAM" id="SSF50475">
    <property type="entry name" value="FMN-binding split barrel"/>
    <property type="match status" value="2"/>
</dbReference>
<dbReference type="Gene3D" id="2.30.110.10">
    <property type="entry name" value="Electron Transport, Fmn-binding Protein, Chain A"/>
    <property type="match status" value="1"/>
</dbReference>
<dbReference type="Proteomes" id="UP000198802">
    <property type="component" value="Unassembled WGS sequence"/>
</dbReference>
<dbReference type="PANTHER" id="PTHR35176">
    <property type="entry name" value="HEME OXYGENASE HI_0854-RELATED"/>
    <property type="match status" value="1"/>
</dbReference>
<reference evidence="4" key="1">
    <citation type="submission" date="2015-11" db="EMBL/GenBank/DDBJ databases">
        <authorList>
            <person name="Varghese N."/>
        </authorList>
    </citation>
    <scope>NUCLEOTIDE SEQUENCE [LARGE SCALE GENOMIC DNA]</scope>
    <source>
        <strain evidence="4">DSM 45899</strain>
    </source>
</reference>
<dbReference type="InterPro" id="IPR012349">
    <property type="entry name" value="Split_barrel_FMN-bd"/>
</dbReference>
<dbReference type="GO" id="GO:0016627">
    <property type="term" value="F:oxidoreductase activity, acting on the CH-CH group of donors"/>
    <property type="evidence" value="ECO:0007669"/>
    <property type="project" value="TreeGrafter"/>
</dbReference>
<dbReference type="PANTHER" id="PTHR35176:SF1">
    <property type="entry name" value="F420H(2)-DEPENDENT BILIVERDIN REDUCTASE"/>
    <property type="match status" value="1"/>
</dbReference>
<dbReference type="EMBL" id="FAOZ01000001">
    <property type="protein sequence ID" value="CUU53695.1"/>
    <property type="molecule type" value="Genomic_DNA"/>
</dbReference>
<dbReference type="AlphaFoldDB" id="A0A0S4QEV7"/>
<accession>A0A0S4QEV7</accession>
<dbReference type="InterPro" id="IPR052019">
    <property type="entry name" value="F420H2_bilvrd_red/Heme_oxyg"/>
</dbReference>
<evidence type="ECO:0000313" key="3">
    <source>
        <dbReference type="EMBL" id="CUU53695.1"/>
    </source>
</evidence>
<proteinExistence type="predicted"/>
<dbReference type="RefSeq" id="WP_091270568.1">
    <property type="nucleotide sequence ID" value="NZ_FAOZ01000001.1"/>
</dbReference>
<evidence type="ECO:0000259" key="2">
    <source>
        <dbReference type="Pfam" id="PF01243"/>
    </source>
</evidence>
<gene>
    <name evidence="3" type="ORF">Ga0074812_101193</name>
</gene>
<dbReference type="Pfam" id="PF01243">
    <property type="entry name" value="PNPOx_N"/>
    <property type="match status" value="1"/>
</dbReference>
<protein>
    <submittedName>
        <fullName evidence="3">Pyridoxamine 5'-phosphate oxidase</fullName>
    </submittedName>
</protein>
<evidence type="ECO:0000256" key="1">
    <source>
        <dbReference type="ARBA" id="ARBA00023002"/>
    </source>
</evidence>
<dbReference type="GO" id="GO:0005829">
    <property type="term" value="C:cytosol"/>
    <property type="evidence" value="ECO:0007669"/>
    <property type="project" value="TreeGrafter"/>
</dbReference>
<sequence>MTVDLSGRGAAFLEFWRERHLCSLTTVRPDGTAHVVPVGVTLEPAAGLARVITFRRSRKVALIKGRDGVTAGERFTEARSAGLSFGDDADAFDGELSEIEARGGAIAAAENASGRVASRPGSAPGVPVAVCQIDGPRWSTLEGLAVVRDDPAAVAEAVRRYAERYRAPRVNPERVVLEISITRVLGTL</sequence>